<dbReference type="EMBL" id="JAUIZM010000007">
    <property type="protein sequence ID" value="KAK1375049.1"/>
    <property type="molecule type" value="Genomic_DNA"/>
</dbReference>
<evidence type="ECO:0000313" key="2">
    <source>
        <dbReference type="Proteomes" id="UP001237642"/>
    </source>
</evidence>
<organism evidence="1 2">
    <name type="scientific">Heracleum sosnowskyi</name>
    <dbReference type="NCBI Taxonomy" id="360622"/>
    <lineage>
        <taxon>Eukaryota</taxon>
        <taxon>Viridiplantae</taxon>
        <taxon>Streptophyta</taxon>
        <taxon>Embryophyta</taxon>
        <taxon>Tracheophyta</taxon>
        <taxon>Spermatophyta</taxon>
        <taxon>Magnoliopsida</taxon>
        <taxon>eudicotyledons</taxon>
        <taxon>Gunneridae</taxon>
        <taxon>Pentapetalae</taxon>
        <taxon>asterids</taxon>
        <taxon>campanulids</taxon>
        <taxon>Apiales</taxon>
        <taxon>Apiaceae</taxon>
        <taxon>Apioideae</taxon>
        <taxon>apioid superclade</taxon>
        <taxon>Tordylieae</taxon>
        <taxon>Tordyliinae</taxon>
        <taxon>Heracleum</taxon>
    </lineage>
</organism>
<protein>
    <submittedName>
        <fullName evidence="1">Uncharacterized protein</fullName>
    </submittedName>
</protein>
<accession>A0AAD8MJK8</accession>
<sequence length="108" mass="12955">MDSIYQLLTPSLLLYKAPFYLLIQLLSSYRRLLLRGSPIFYSFCFFQDIRYMEQPSKKRDRPRIVIIEAVPEQLKKLKNRGRRRIVVTEIVLEQQRRLAKQHMPTQGT</sequence>
<reference evidence="1" key="2">
    <citation type="submission" date="2023-05" db="EMBL/GenBank/DDBJ databases">
        <authorList>
            <person name="Schelkunov M.I."/>
        </authorList>
    </citation>
    <scope>NUCLEOTIDE SEQUENCE</scope>
    <source>
        <strain evidence="1">Hsosn_3</strain>
        <tissue evidence="1">Leaf</tissue>
    </source>
</reference>
<gene>
    <name evidence="1" type="ORF">POM88_031242</name>
</gene>
<name>A0AAD8MJK8_9APIA</name>
<comment type="caution">
    <text evidence="1">The sequence shown here is derived from an EMBL/GenBank/DDBJ whole genome shotgun (WGS) entry which is preliminary data.</text>
</comment>
<dbReference type="AlphaFoldDB" id="A0AAD8MJK8"/>
<dbReference type="Proteomes" id="UP001237642">
    <property type="component" value="Unassembled WGS sequence"/>
</dbReference>
<keyword evidence="2" id="KW-1185">Reference proteome</keyword>
<reference evidence="1" key="1">
    <citation type="submission" date="2023-02" db="EMBL/GenBank/DDBJ databases">
        <title>Genome of toxic invasive species Heracleum sosnowskyi carries increased number of genes despite the absence of recent whole-genome duplications.</title>
        <authorList>
            <person name="Schelkunov M."/>
            <person name="Shtratnikova V."/>
            <person name="Makarenko M."/>
            <person name="Klepikova A."/>
            <person name="Omelchenko D."/>
            <person name="Novikova G."/>
            <person name="Obukhova E."/>
            <person name="Bogdanov V."/>
            <person name="Penin A."/>
            <person name="Logacheva M."/>
        </authorList>
    </citation>
    <scope>NUCLEOTIDE SEQUENCE</scope>
    <source>
        <strain evidence="1">Hsosn_3</strain>
        <tissue evidence="1">Leaf</tissue>
    </source>
</reference>
<evidence type="ECO:0000313" key="1">
    <source>
        <dbReference type="EMBL" id="KAK1375049.1"/>
    </source>
</evidence>
<proteinExistence type="predicted"/>